<organism evidence="1">
    <name type="scientific">Bradyrhizobium septentrionale</name>
    <dbReference type="NCBI Taxonomy" id="1404411"/>
    <lineage>
        <taxon>Bacteria</taxon>
        <taxon>Pseudomonadati</taxon>
        <taxon>Pseudomonadota</taxon>
        <taxon>Alphaproteobacteria</taxon>
        <taxon>Hyphomicrobiales</taxon>
        <taxon>Nitrobacteraceae</taxon>
        <taxon>Bradyrhizobium</taxon>
    </lineage>
</organism>
<gene>
    <name evidence="1" type="ORF">HAP48_021095</name>
    <name evidence="2" type="ORF">HAP48_023170</name>
</gene>
<proteinExistence type="predicted"/>
<dbReference type="AlphaFoldDB" id="A0A974A280"/>
<name>A0A974A280_9BRAD</name>
<evidence type="ECO:0000313" key="1">
    <source>
        <dbReference type="EMBL" id="NVI45417.1"/>
    </source>
</evidence>
<dbReference type="RefSeq" id="WP_166204840.1">
    <property type="nucleotide sequence ID" value="NZ_CP088285.1"/>
</dbReference>
<reference evidence="1" key="1">
    <citation type="submission" date="2020-06" db="EMBL/GenBank/DDBJ databases">
        <title>Whole Genome Sequence of Bradyrhizobium sp. Strain 1S1.</title>
        <authorList>
            <person name="Bromfield E.S.P."/>
            <person name="Cloutier S."/>
        </authorList>
    </citation>
    <scope>NUCLEOTIDE SEQUENCE [LARGE SCALE GENOMIC DNA]</scope>
    <source>
        <strain evidence="1">1S1</strain>
    </source>
</reference>
<protein>
    <recommendedName>
        <fullName evidence="3">Bacteriophage tail tape measure N-terminal domain-containing protein</fullName>
    </recommendedName>
</protein>
<dbReference type="EMBL" id="JAAOLE020000001">
    <property type="protein sequence ID" value="NVI45806.1"/>
    <property type="molecule type" value="Genomic_DNA"/>
</dbReference>
<sequence length="738" mass="76266">MADQVVTELVIDANTQGASDYQRAMDSAAGAAQRGTDAATGFNVGLVALGAGAIAAAATVNKALDYIVSFNKSLADLSSLADRVGLSLKDLQGIQFGGQIAGLTESQINAGLEKSAQLLNDAQRNANSLSKEFDANGISLRNANGQLISQNQLLQIAADLVSRARSPQDAIAIAQMLGFTKEWVPLLQQGAGAMADIGNQAQAAGAVIDDETVKRASDFDAEWRKSSIQWSLYMKEAAAGLLPVMDDLIERAAKFFKSLDRDSIEKAASEQLSALSNSVGGPNADQTVGLRIDITPEAKQAVDELSNAGSLWDGWVKLLGIVSANQPLANIRTLSPDEIKWYAGTGSSISDTSNAQSDWAWQNQAASLKSMQAGLNGLQFGSRSNVASKDTADDPVDRAINTLRRHTETQEADTRAVGLGDAALAAFRATAAETSAVQANGGKETADQAARFADLRDRAAEAADALARAKVSSQIDFSSKTAFLSSDDVAIATQLKGIYGNDVPAALDSTYAAAIRTNSAFKGISGAIESDLVNGLADITTGAKSAGQGFADMSNQIIRAIEQMIIKITIVEPLMRSLQSAAGGLGGFSIGGASAGGASSTGFTGGLGGLYHTGGIIGSEPTSMRYIHSAYFEDAKRFHSGGIAGNEVPIIAQRGEGVFTPGQMAALGAAAGAGGGRSPQVTINNYTDAAPSVEQAPNGDITVTLRKMVDGAVGDSLSTGTGRRVLGDQYGVKPFTGQ</sequence>
<comment type="caution">
    <text evidence="1">The sequence shown here is derived from an EMBL/GenBank/DDBJ whole genome shotgun (WGS) entry which is preliminary data.</text>
</comment>
<dbReference type="EMBL" id="JAAOLE020000001">
    <property type="protein sequence ID" value="NVI45417.1"/>
    <property type="molecule type" value="Genomic_DNA"/>
</dbReference>
<evidence type="ECO:0000313" key="2">
    <source>
        <dbReference type="EMBL" id="NVI45806.1"/>
    </source>
</evidence>
<evidence type="ECO:0008006" key="3">
    <source>
        <dbReference type="Google" id="ProtNLM"/>
    </source>
</evidence>
<accession>A0A974A280</accession>